<dbReference type="InterPro" id="IPR003721">
    <property type="entry name" value="Pantoate_ligase"/>
</dbReference>
<dbReference type="STRING" id="114155.A0A4Q9PQH3"/>
<evidence type="ECO:0000313" key="5">
    <source>
        <dbReference type="Proteomes" id="UP000292082"/>
    </source>
</evidence>
<feature type="non-terminal residue" evidence="4">
    <location>
        <position position="74"/>
    </location>
</feature>
<gene>
    <name evidence="4" type="ORF">BD310DRAFT_793836</name>
</gene>
<evidence type="ECO:0000313" key="4">
    <source>
        <dbReference type="EMBL" id="TBU56597.1"/>
    </source>
</evidence>
<sequence length="74" mass="8197">SAVFVLTLSKMYPSGITQSVAEQKGTFVDVKGYGHQMGGKTRPNFFCSVTIVVTVIDASWTPTHTNYRQKDIQQ</sequence>
<dbReference type="AlphaFoldDB" id="A0A4Q9PQH3"/>
<accession>A0A4Q9PQH3</accession>
<name>A0A4Q9PQH3_9APHY</name>
<proteinExistence type="predicted"/>
<evidence type="ECO:0000256" key="2">
    <source>
        <dbReference type="ARBA" id="ARBA00029902"/>
    </source>
</evidence>
<dbReference type="Pfam" id="PF02569">
    <property type="entry name" value="Pantoate_ligase"/>
    <property type="match status" value="1"/>
</dbReference>
<dbReference type="EMBL" id="ML145149">
    <property type="protein sequence ID" value="TBU56597.1"/>
    <property type="molecule type" value="Genomic_DNA"/>
</dbReference>
<dbReference type="InterPro" id="IPR014729">
    <property type="entry name" value="Rossmann-like_a/b/a_fold"/>
</dbReference>
<reference evidence="4 5" key="1">
    <citation type="submission" date="2019-01" db="EMBL/GenBank/DDBJ databases">
        <title>Draft genome sequences of three monokaryotic isolates of the white-rot basidiomycete fungus Dichomitus squalens.</title>
        <authorList>
            <consortium name="DOE Joint Genome Institute"/>
            <person name="Lopez S.C."/>
            <person name="Andreopoulos B."/>
            <person name="Pangilinan J."/>
            <person name="Lipzen A."/>
            <person name="Riley R."/>
            <person name="Ahrendt S."/>
            <person name="Ng V."/>
            <person name="Barry K."/>
            <person name="Daum C."/>
            <person name="Grigoriev I.V."/>
            <person name="Hilden K.S."/>
            <person name="Makela M.R."/>
            <person name="de Vries R.P."/>
        </authorList>
    </citation>
    <scope>NUCLEOTIDE SEQUENCE [LARGE SCALE GENOMIC DNA]</scope>
    <source>
        <strain evidence="4 5">CBS 464.89</strain>
    </source>
</reference>
<evidence type="ECO:0000256" key="1">
    <source>
        <dbReference type="ARBA" id="ARBA00015647"/>
    </source>
</evidence>
<organism evidence="4 5">
    <name type="scientific">Dichomitus squalens</name>
    <dbReference type="NCBI Taxonomy" id="114155"/>
    <lineage>
        <taxon>Eukaryota</taxon>
        <taxon>Fungi</taxon>
        <taxon>Dikarya</taxon>
        <taxon>Basidiomycota</taxon>
        <taxon>Agaricomycotina</taxon>
        <taxon>Agaricomycetes</taxon>
        <taxon>Polyporales</taxon>
        <taxon>Polyporaceae</taxon>
        <taxon>Dichomitus</taxon>
    </lineage>
</organism>
<dbReference type="GO" id="GO:0004592">
    <property type="term" value="F:pantoate-beta-alanine ligase activity"/>
    <property type="evidence" value="ECO:0007669"/>
    <property type="project" value="InterPro"/>
</dbReference>
<protein>
    <recommendedName>
        <fullName evidence="1">Pantoate--beta-alanine ligase</fullName>
    </recommendedName>
    <alternativeName>
        <fullName evidence="3">Pantoate-activating enzyme</fullName>
    </alternativeName>
    <alternativeName>
        <fullName evidence="2">Pantothenate synthetase</fullName>
    </alternativeName>
</protein>
<feature type="non-terminal residue" evidence="4">
    <location>
        <position position="1"/>
    </location>
</feature>
<keyword evidence="5" id="KW-1185">Reference proteome</keyword>
<dbReference type="Gene3D" id="3.40.50.620">
    <property type="entry name" value="HUPs"/>
    <property type="match status" value="1"/>
</dbReference>
<dbReference type="GO" id="GO:0015940">
    <property type="term" value="P:pantothenate biosynthetic process"/>
    <property type="evidence" value="ECO:0007669"/>
    <property type="project" value="InterPro"/>
</dbReference>
<dbReference type="Proteomes" id="UP000292082">
    <property type="component" value="Unassembled WGS sequence"/>
</dbReference>
<evidence type="ECO:0000256" key="3">
    <source>
        <dbReference type="ARBA" id="ARBA00032806"/>
    </source>
</evidence>
<dbReference type="SUPFAM" id="SSF52374">
    <property type="entry name" value="Nucleotidylyl transferase"/>
    <property type="match status" value="1"/>
</dbReference>